<evidence type="ECO:0000313" key="2">
    <source>
        <dbReference type="EMBL" id="VDD19832.1"/>
    </source>
</evidence>
<proteinExistence type="predicted"/>
<feature type="transmembrane region" description="Helical" evidence="1">
    <location>
        <begin position="20"/>
        <end position="39"/>
    </location>
</feature>
<dbReference type="EMBL" id="LR031874">
    <property type="protein sequence ID" value="VDD19832.1"/>
    <property type="molecule type" value="Genomic_DNA"/>
</dbReference>
<evidence type="ECO:0000256" key="1">
    <source>
        <dbReference type="SAM" id="Phobius"/>
    </source>
</evidence>
<dbReference type="AlphaFoldDB" id="A0A3P6DH62"/>
<keyword evidence="1" id="KW-0812">Transmembrane</keyword>
<keyword evidence="1" id="KW-1133">Transmembrane helix</keyword>
<organism evidence="2">
    <name type="scientific">Brassica oleracea</name>
    <name type="common">Wild cabbage</name>
    <dbReference type="NCBI Taxonomy" id="3712"/>
    <lineage>
        <taxon>Eukaryota</taxon>
        <taxon>Viridiplantae</taxon>
        <taxon>Streptophyta</taxon>
        <taxon>Embryophyta</taxon>
        <taxon>Tracheophyta</taxon>
        <taxon>Spermatophyta</taxon>
        <taxon>Magnoliopsida</taxon>
        <taxon>eudicotyledons</taxon>
        <taxon>Gunneridae</taxon>
        <taxon>Pentapetalae</taxon>
        <taxon>rosids</taxon>
        <taxon>malvids</taxon>
        <taxon>Brassicales</taxon>
        <taxon>Brassicaceae</taxon>
        <taxon>Brassiceae</taxon>
        <taxon>Brassica</taxon>
    </lineage>
</organism>
<protein>
    <submittedName>
        <fullName evidence="2">Uncharacterized protein</fullName>
    </submittedName>
</protein>
<reference evidence="2" key="1">
    <citation type="submission" date="2018-11" db="EMBL/GenBank/DDBJ databases">
        <authorList>
            <consortium name="Genoscope - CEA"/>
            <person name="William W."/>
        </authorList>
    </citation>
    <scope>NUCLEOTIDE SEQUENCE</scope>
</reference>
<name>A0A3P6DH62_BRAOL</name>
<sequence length="48" mass="5462">MYGCGKLKTISPNISKLKNLYFLGLSFCIMLKLLMMAYLKQESNGRVT</sequence>
<accession>A0A3P6DH62</accession>
<keyword evidence="1" id="KW-0472">Membrane</keyword>
<gene>
    <name evidence="2" type="ORF">BOLC2T06922H</name>
</gene>